<feature type="signal peptide" evidence="5">
    <location>
        <begin position="1"/>
        <end position="22"/>
    </location>
</feature>
<evidence type="ECO:0000256" key="3">
    <source>
        <dbReference type="ARBA" id="ARBA00023237"/>
    </source>
</evidence>
<evidence type="ECO:0000313" key="7">
    <source>
        <dbReference type="Proteomes" id="UP000295493"/>
    </source>
</evidence>
<evidence type="ECO:0000313" key="6">
    <source>
        <dbReference type="EMBL" id="TDN78395.1"/>
    </source>
</evidence>
<name>A0A4R6FDN5_9SPHN</name>
<feature type="compositionally biased region" description="Basic and acidic residues" evidence="4">
    <location>
        <begin position="698"/>
        <end position="725"/>
    </location>
</feature>
<dbReference type="AlphaFoldDB" id="A0A4R6FDN5"/>
<accession>A0A4R6FDN5</accession>
<feature type="region of interest" description="Disordered" evidence="4">
    <location>
        <begin position="24"/>
        <end position="45"/>
    </location>
</feature>
<evidence type="ECO:0000256" key="2">
    <source>
        <dbReference type="ARBA" id="ARBA00023136"/>
    </source>
</evidence>
<dbReference type="Gene3D" id="2.170.130.10">
    <property type="entry name" value="TonB-dependent receptor, plug domain"/>
    <property type="match status" value="1"/>
</dbReference>
<evidence type="ECO:0000256" key="1">
    <source>
        <dbReference type="ARBA" id="ARBA00004442"/>
    </source>
</evidence>
<keyword evidence="7" id="KW-1185">Reference proteome</keyword>
<dbReference type="GO" id="GO:0009279">
    <property type="term" value="C:cell outer membrane"/>
    <property type="evidence" value="ECO:0007669"/>
    <property type="project" value="UniProtKB-SubCell"/>
</dbReference>
<evidence type="ECO:0000256" key="5">
    <source>
        <dbReference type="SAM" id="SignalP"/>
    </source>
</evidence>
<dbReference type="PANTHER" id="PTHR47234">
    <property type="match status" value="1"/>
</dbReference>
<evidence type="ECO:0000256" key="4">
    <source>
        <dbReference type="SAM" id="MobiDB-lite"/>
    </source>
</evidence>
<comment type="subcellular location">
    <subcellularLocation>
        <location evidence="1">Cell outer membrane</location>
    </subcellularLocation>
</comment>
<keyword evidence="2" id="KW-0472">Membrane</keyword>
<dbReference type="EMBL" id="SNWD01000017">
    <property type="protein sequence ID" value="TDN78395.1"/>
    <property type="molecule type" value="Genomic_DNA"/>
</dbReference>
<gene>
    <name evidence="6" type="ORF">EV664_11715</name>
</gene>
<organism evidence="6 7">
    <name type="scientific">Stakelama pacifica</name>
    <dbReference type="NCBI Taxonomy" id="517720"/>
    <lineage>
        <taxon>Bacteria</taxon>
        <taxon>Pseudomonadati</taxon>
        <taxon>Pseudomonadota</taxon>
        <taxon>Alphaproteobacteria</taxon>
        <taxon>Sphingomonadales</taxon>
        <taxon>Sphingomonadaceae</taxon>
        <taxon>Stakelama</taxon>
    </lineage>
</organism>
<keyword evidence="5" id="KW-0732">Signal</keyword>
<feature type="compositionally biased region" description="Gly residues" evidence="4">
    <location>
        <begin position="746"/>
        <end position="755"/>
    </location>
</feature>
<keyword evidence="3" id="KW-0998">Cell outer membrane</keyword>
<keyword evidence="6" id="KW-0675">Receptor</keyword>
<feature type="region of interest" description="Disordered" evidence="4">
    <location>
        <begin position="681"/>
        <end position="755"/>
    </location>
</feature>
<sequence>MHRFQKLVALLLVGTAPIAVHAQTKTQPQKGAQDNPGAGGASGADISTADDIVVTAERQRGAVIGDIQPEQTLSPGDIRAYGASSVSELLDALSPQTSSGRGRSAGRPVLLLNGQRVSDFREMRDIPTEAIERVDILPEEVALKYGYRADQRVVNIVLRERFRAWTVDLDDDIPTQGGTNAFEAESNLLRIRNGGRLNINLEYENKSRLLESERGIIAATPALPYDIFGNVTAPGNSGGAIDPALPIAVAGAPVTSGVPTISDFPRSANVTDTTPYRTLQGASQSFEANTIYSRRIGDVSATANLNLALANTQSYNGLPQVALALPATNPFSPFSDTVALYRYAGTDPLTQDVHSVTGHGGFTLNGALSDWQWSVTGNFDRAETNTYTQTGVDTGAIQAALLAGDPALNPFGPDFLNGDLYRPTDRAKSVSTSESVDTLFTGVPLDLPAGEVNTSIKLGFQNSDFDSRSTRSGLVQTSDIGRTQADGQVNIDLPIADADRGVLPWLGHFSLNANAQVQQLSDFGTLTSTGYGLNWEPVDKVRLLVSFTDEDGAPSATQLGGAVIVTPNARIFDYVTGRTVDITSISGGNPALRSDNRHVMNVTLNVQPLSDPDLRLSAEYVKERIDDPIASFPAATAAIEQAFPGRFVRDSAGNLIQVDTRPINFQRSDRQQLRWGFDFNKRLGSAGPERGPPPGAPERPRRENDAPPGGEKPDSPDQQKKDGDGKAQPQSGEQRQANQSNRRSGGRGPFGRGRGGGRLMFSAYHTIYLQNRVLIGDGLPVLDLLNGSATGNSGGQPRHEVELRAGVFKNGYGARLSGDWKSATRVDGGTSGDQSLRFSSLATFDLRLFADLGQRDTWVANHPWLRGVRVSVAVDNIFNTRQKVTGPDGTVPISYQPGYVDPLGRTVSLSVRKLFF</sequence>
<dbReference type="SUPFAM" id="SSF56935">
    <property type="entry name" value="Porins"/>
    <property type="match status" value="1"/>
</dbReference>
<feature type="chain" id="PRO_5020725764" evidence="5">
    <location>
        <begin position="23"/>
        <end position="916"/>
    </location>
</feature>
<dbReference type="RefSeq" id="WP_133496949.1">
    <property type="nucleotide sequence ID" value="NZ_BMLU01000016.1"/>
</dbReference>
<comment type="caution">
    <text evidence="6">The sequence shown here is derived from an EMBL/GenBank/DDBJ whole genome shotgun (WGS) entry which is preliminary data.</text>
</comment>
<reference evidence="6 7" key="1">
    <citation type="submission" date="2019-03" db="EMBL/GenBank/DDBJ databases">
        <title>Genomic Encyclopedia of Type Strains, Phase IV (KMG-IV): sequencing the most valuable type-strain genomes for metagenomic binning, comparative biology and taxonomic classification.</title>
        <authorList>
            <person name="Goeker M."/>
        </authorList>
    </citation>
    <scope>NUCLEOTIDE SEQUENCE [LARGE SCALE GENOMIC DNA]</scope>
    <source>
        <strain evidence="6 7">DSM 25059</strain>
    </source>
</reference>
<dbReference type="InterPro" id="IPR037066">
    <property type="entry name" value="Plug_dom_sf"/>
</dbReference>
<dbReference type="Gene3D" id="2.40.170.20">
    <property type="entry name" value="TonB-dependent receptor, beta-barrel domain"/>
    <property type="match status" value="1"/>
</dbReference>
<feature type="compositionally biased region" description="Polar residues" evidence="4">
    <location>
        <begin position="728"/>
        <end position="741"/>
    </location>
</feature>
<dbReference type="OrthoDB" id="7224136at2"/>
<dbReference type="PANTHER" id="PTHR47234:SF1">
    <property type="entry name" value="TONB-DEPENDENT RECEPTOR"/>
    <property type="match status" value="1"/>
</dbReference>
<dbReference type="InterPro" id="IPR036942">
    <property type="entry name" value="Beta-barrel_TonB_sf"/>
</dbReference>
<proteinExistence type="predicted"/>
<protein>
    <submittedName>
        <fullName evidence="6">TonB-dependent receptor-like protein</fullName>
    </submittedName>
</protein>
<dbReference type="Proteomes" id="UP000295493">
    <property type="component" value="Unassembled WGS sequence"/>
</dbReference>